<dbReference type="AlphaFoldDB" id="A0A6C0LCI4"/>
<keyword evidence="1" id="KW-1133">Transmembrane helix</keyword>
<protein>
    <submittedName>
        <fullName evidence="2">Uncharacterized protein</fullName>
    </submittedName>
</protein>
<proteinExistence type="predicted"/>
<feature type="transmembrane region" description="Helical" evidence="1">
    <location>
        <begin position="118"/>
        <end position="140"/>
    </location>
</feature>
<feature type="transmembrane region" description="Helical" evidence="1">
    <location>
        <begin position="7"/>
        <end position="30"/>
    </location>
</feature>
<evidence type="ECO:0000256" key="1">
    <source>
        <dbReference type="SAM" id="Phobius"/>
    </source>
</evidence>
<keyword evidence="1" id="KW-0812">Transmembrane</keyword>
<keyword evidence="1" id="KW-0472">Membrane</keyword>
<evidence type="ECO:0000313" key="2">
    <source>
        <dbReference type="EMBL" id="QHU28676.1"/>
    </source>
</evidence>
<feature type="transmembrane region" description="Helical" evidence="1">
    <location>
        <begin position="91"/>
        <end position="111"/>
    </location>
</feature>
<name>A0A6C0LCI4_9ZZZZ</name>
<reference evidence="2" key="1">
    <citation type="journal article" date="2020" name="Nature">
        <title>Giant virus diversity and host interactions through global metagenomics.</title>
        <authorList>
            <person name="Schulz F."/>
            <person name="Roux S."/>
            <person name="Paez-Espino D."/>
            <person name="Jungbluth S."/>
            <person name="Walsh D.A."/>
            <person name="Denef V.J."/>
            <person name="McMahon K.D."/>
            <person name="Konstantinidis K.T."/>
            <person name="Eloe-Fadrosh E.A."/>
            <person name="Kyrpides N.C."/>
            <person name="Woyke T."/>
        </authorList>
    </citation>
    <scope>NUCLEOTIDE SEQUENCE</scope>
    <source>
        <strain evidence="2">GVMAG-M-3300027791-30</strain>
    </source>
</reference>
<sequence length="166" mass="19391">MEYYINFFYSVYLHVFLLFCFLTIFFWTVISKTEAKTLNKEIVSGVTKGLKNVRISNQIFTPNAQKYLDRYYQGQDSTVARNNSNLLQFNIAFIVILFIGFFASIFVRYIFCGKSINWLEVIGENLIILLLVGGIEYYFFMNIASKYVPVMPSYLPNVVKKKIDNL</sequence>
<organism evidence="2">
    <name type="scientific">viral metagenome</name>
    <dbReference type="NCBI Taxonomy" id="1070528"/>
    <lineage>
        <taxon>unclassified sequences</taxon>
        <taxon>metagenomes</taxon>
        <taxon>organismal metagenomes</taxon>
    </lineage>
</organism>
<accession>A0A6C0LCI4</accession>
<dbReference type="EMBL" id="MN740474">
    <property type="protein sequence ID" value="QHU28676.1"/>
    <property type="molecule type" value="Genomic_DNA"/>
</dbReference>